<gene>
    <name evidence="5" type="ORF">AUR64_13040</name>
</gene>
<evidence type="ECO:0000259" key="4">
    <source>
        <dbReference type="Pfam" id="PF02230"/>
    </source>
</evidence>
<dbReference type="PANTHER" id="PTHR10655:SF17">
    <property type="entry name" value="LYSOPHOSPHOLIPASE-LIKE PROTEIN 1"/>
    <property type="match status" value="1"/>
</dbReference>
<dbReference type="Proteomes" id="UP000054387">
    <property type="component" value="Unassembled WGS sequence"/>
</dbReference>
<dbReference type="AlphaFoldDB" id="A0A0W1R952"/>
<dbReference type="InterPro" id="IPR003140">
    <property type="entry name" value="PLipase/COase/thioEstase"/>
</dbReference>
<feature type="compositionally biased region" description="Basic and acidic residues" evidence="3">
    <location>
        <begin position="1"/>
        <end position="13"/>
    </location>
</feature>
<dbReference type="STRING" id="1514971.AUR64_13040"/>
<name>A0A0W1R952_9EURY</name>
<dbReference type="SUPFAM" id="SSF53474">
    <property type="entry name" value="alpha/beta-Hydrolases"/>
    <property type="match status" value="1"/>
</dbReference>
<dbReference type="OrthoDB" id="203477at2157"/>
<feature type="region of interest" description="Disordered" evidence="3">
    <location>
        <begin position="1"/>
        <end position="22"/>
    </location>
</feature>
<dbReference type="PANTHER" id="PTHR10655">
    <property type="entry name" value="LYSOPHOSPHOLIPASE-RELATED"/>
    <property type="match status" value="1"/>
</dbReference>
<comment type="caution">
    <text evidence="5">The sequence shown here is derived from an EMBL/GenBank/DDBJ whole genome shotgun (WGS) entry which is preliminary data.</text>
</comment>
<comment type="similarity">
    <text evidence="1">Belongs to the AB hydrolase superfamily. AB hydrolase 2 family.</text>
</comment>
<evidence type="ECO:0000256" key="3">
    <source>
        <dbReference type="SAM" id="MobiDB-lite"/>
    </source>
</evidence>
<keyword evidence="6" id="KW-1185">Reference proteome</keyword>
<dbReference type="GO" id="GO:0016787">
    <property type="term" value="F:hydrolase activity"/>
    <property type="evidence" value="ECO:0007669"/>
    <property type="project" value="UniProtKB-KW"/>
</dbReference>
<accession>A0A0W1R952</accession>
<reference evidence="5 6" key="1">
    <citation type="submission" date="2015-12" db="EMBL/GenBank/DDBJ databases">
        <title>Haloprofundus marisrubri gen. nov., sp. nov., an extremely halophilic archaeon isolated from the Discovery deep brine-seawater interface in the Red Sea.</title>
        <authorList>
            <person name="Zhang G."/>
            <person name="Stingl U."/>
            <person name="Rashid M."/>
        </authorList>
    </citation>
    <scope>NUCLEOTIDE SEQUENCE [LARGE SCALE GENOMIC DNA]</scope>
    <source>
        <strain evidence="5 6">SB9</strain>
    </source>
</reference>
<feature type="domain" description="Phospholipase/carboxylesterase/thioesterase" evidence="4">
    <location>
        <begin position="24"/>
        <end position="141"/>
    </location>
</feature>
<evidence type="ECO:0000256" key="2">
    <source>
        <dbReference type="ARBA" id="ARBA00022801"/>
    </source>
</evidence>
<evidence type="ECO:0000313" key="5">
    <source>
        <dbReference type="EMBL" id="KTG09592.1"/>
    </source>
</evidence>
<protein>
    <recommendedName>
        <fullName evidence="4">Phospholipase/carboxylesterase/thioesterase domain-containing protein</fullName>
    </recommendedName>
</protein>
<dbReference type="EMBL" id="LOPU01000028">
    <property type="protein sequence ID" value="KTG09592.1"/>
    <property type="molecule type" value="Genomic_DNA"/>
</dbReference>
<organism evidence="5 6">
    <name type="scientific">Haloprofundus marisrubri</name>
    <dbReference type="NCBI Taxonomy" id="1514971"/>
    <lineage>
        <taxon>Archaea</taxon>
        <taxon>Methanobacteriati</taxon>
        <taxon>Methanobacteriota</taxon>
        <taxon>Stenosarchaea group</taxon>
        <taxon>Halobacteria</taxon>
        <taxon>Halobacteriales</taxon>
        <taxon>Haloferacaceae</taxon>
        <taxon>Haloprofundus</taxon>
    </lineage>
</organism>
<sequence length="255" mass="25959">MADHETERIDPHADQPISTAGAPPAAATAAVVLLHGRGSSPDAVLRLADEFHHRGVLYVAPKASGSVWYPGGVDTPVENRAAYLDSAFGRVDAALEIVAETGIAPDRCVVFGFSQGGCLAAEYAARKPKRYGGVAVLAGGLLGPVDGLRTHGRFAVDGGSLSSDSPGNGSLDGDSLDATPVFLGCGDDDPHVTPERVEASAAVFERLGGDVTTAVYDGLGHYINDAQIHAVDEMVAGVTGDAGNVGDAGDANESL</sequence>
<dbReference type="InterPro" id="IPR029058">
    <property type="entry name" value="AB_hydrolase_fold"/>
</dbReference>
<proteinExistence type="inferred from homology"/>
<dbReference type="InterPro" id="IPR050565">
    <property type="entry name" value="LYPA1-2/EST-like"/>
</dbReference>
<dbReference type="Gene3D" id="3.40.50.1820">
    <property type="entry name" value="alpha/beta hydrolase"/>
    <property type="match status" value="1"/>
</dbReference>
<evidence type="ECO:0000256" key="1">
    <source>
        <dbReference type="ARBA" id="ARBA00006499"/>
    </source>
</evidence>
<evidence type="ECO:0000313" key="6">
    <source>
        <dbReference type="Proteomes" id="UP000054387"/>
    </source>
</evidence>
<dbReference type="Pfam" id="PF02230">
    <property type="entry name" value="Abhydrolase_2"/>
    <property type="match status" value="1"/>
</dbReference>
<keyword evidence="2" id="KW-0378">Hydrolase</keyword>
<dbReference type="RefSeq" id="WP_058581901.1">
    <property type="nucleotide sequence ID" value="NZ_LOPU01000028.1"/>
</dbReference>